<dbReference type="SMART" id="SM00238">
    <property type="entry name" value="BIR"/>
    <property type="match status" value="2"/>
</dbReference>
<feature type="compositionally biased region" description="Basic and acidic residues" evidence="7">
    <location>
        <begin position="717"/>
        <end position="732"/>
    </location>
</feature>
<dbReference type="FunFam" id="1.10.1170.10:FF:000003">
    <property type="entry name" value="E3 ubiquitin-protein ligase XIAP"/>
    <property type="match status" value="1"/>
</dbReference>
<dbReference type="InterPro" id="IPR050784">
    <property type="entry name" value="IAP"/>
</dbReference>
<dbReference type="Pfam" id="PF13920">
    <property type="entry name" value="zf-C3HC4_3"/>
    <property type="match status" value="1"/>
</dbReference>
<dbReference type="InterPro" id="IPR001841">
    <property type="entry name" value="Znf_RING"/>
</dbReference>
<dbReference type="GO" id="GO:0043027">
    <property type="term" value="F:cysteine-type endopeptidase inhibitor activity involved in apoptotic process"/>
    <property type="evidence" value="ECO:0007669"/>
    <property type="project" value="TreeGrafter"/>
</dbReference>
<keyword evidence="3" id="KW-0479">Metal-binding</keyword>
<dbReference type="Gene3D" id="3.30.40.10">
    <property type="entry name" value="Zinc/RING finger domain, C3HC4 (zinc finger)"/>
    <property type="match status" value="1"/>
</dbReference>
<dbReference type="Pfam" id="PF00653">
    <property type="entry name" value="BIR"/>
    <property type="match status" value="2"/>
</dbReference>
<dbReference type="GO" id="GO:0005634">
    <property type="term" value="C:nucleus"/>
    <property type="evidence" value="ECO:0007669"/>
    <property type="project" value="TreeGrafter"/>
</dbReference>
<comment type="caution">
    <text evidence="9">The sequence shown here is derived from an EMBL/GenBank/DDBJ whole genome shotgun (WGS) entry which is preliminary data.</text>
</comment>
<dbReference type="PROSITE" id="PS01282">
    <property type="entry name" value="BIR_REPEAT_1"/>
    <property type="match status" value="1"/>
</dbReference>
<dbReference type="FunFam" id="1.10.1170.10:FF:000002">
    <property type="entry name" value="Baculoviral IAP repeat containing 7"/>
    <property type="match status" value="1"/>
</dbReference>
<keyword evidence="5" id="KW-0862">Zinc</keyword>
<evidence type="ECO:0000256" key="3">
    <source>
        <dbReference type="ARBA" id="ARBA00022723"/>
    </source>
</evidence>
<evidence type="ECO:0000256" key="4">
    <source>
        <dbReference type="ARBA" id="ARBA00022771"/>
    </source>
</evidence>
<evidence type="ECO:0000313" key="10">
    <source>
        <dbReference type="Proteomes" id="UP000663879"/>
    </source>
</evidence>
<dbReference type="GO" id="GO:0005737">
    <property type="term" value="C:cytoplasm"/>
    <property type="evidence" value="ECO:0007669"/>
    <property type="project" value="TreeGrafter"/>
</dbReference>
<reference evidence="9" key="1">
    <citation type="submission" date="2021-02" db="EMBL/GenBank/DDBJ databases">
        <authorList>
            <person name="Nowell W R."/>
        </authorList>
    </citation>
    <scope>NUCLEOTIDE SEQUENCE</scope>
    <source>
        <strain evidence="9">Ploen Becks lab</strain>
    </source>
</reference>
<comment type="similarity">
    <text evidence="1">Belongs to the IAP family.</text>
</comment>
<dbReference type="GO" id="GO:0061630">
    <property type="term" value="F:ubiquitin protein ligase activity"/>
    <property type="evidence" value="ECO:0007669"/>
    <property type="project" value="TreeGrafter"/>
</dbReference>
<sequence>MPDYYEDYLNSLKAGQIRTHKEALKYFNVRYSSFIQDYPKDSLLPACTLAQNGFYYDNTKRSIRCFECDFLFSDLQCELLSEILNKHVQFGTSCQQAINSLNELLTNNLDEAKILINSNEEIKPFSQIVQSTSNLYHNEENRLKSFENSKLILNVKTLVKNGFYLVHKDPLKTSIKKNEDDMSIIENVSKTIPALYHVKCAYCPYECLLFRNSLLNTLYKSPFEDHKEKFFLSCTIFQDSNKMDCTPSLGTKSHSEFIKSDLFKDQIQWLCTLYEFDDNNEKFQTFDLSYLIDSVDDYTVKKMPKILEHLLNLKLNRNLPQLKNSSDSVLYIPEANLNKQDTKITSDFNKLQDALSKSSNVLTFEKAFHPAYSQYENRFETFKDWPATLSQQPSDLARAGFYYFGIKDMVKCFFCNGGLKNWDSNDDPFQDHVRWFPKCQFIRQLMGPEYVEQIRLKFKNADSGFTDMNNQKSVQLGSNSLISGLPQSSSLVKKYYSESKRSVSPRTLNSRLDTNIIKKITENSSISKDSVKKAIEIKLSVQDSNNNNLDMGNLNYGDDFKTPIDMAMFSYEIEQFKKKKELIFGEISDFMLCNISERLKAFNIRDLFKVKYGISPKHVRTIRESFSEEKKANVYCLINLKQEDKSSIDRIIEDIQTNLSKKFIDLSEVVVLKTNWIDIEEKIKPIVKQIDASTSIEQLKIQEQELNPITNEENVNESDKPTTSDTKKAGKELDEESMQLLEENERLKNERLCVVCLVKEKNVLFLPCAHLTTCLDCSYPLQTCPMCRSKIQATVRTFT</sequence>
<dbReference type="GO" id="GO:0008270">
    <property type="term" value="F:zinc ion binding"/>
    <property type="evidence" value="ECO:0007669"/>
    <property type="project" value="UniProtKB-KW"/>
</dbReference>
<dbReference type="PANTHER" id="PTHR10044">
    <property type="entry name" value="INHIBITOR OF APOPTOSIS"/>
    <property type="match status" value="1"/>
</dbReference>
<evidence type="ECO:0000256" key="2">
    <source>
        <dbReference type="ARBA" id="ARBA00022703"/>
    </source>
</evidence>
<dbReference type="EMBL" id="CAJNOC010000408">
    <property type="protein sequence ID" value="CAF0757413.1"/>
    <property type="molecule type" value="Genomic_DNA"/>
</dbReference>
<dbReference type="Gene3D" id="1.10.1170.10">
    <property type="entry name" value="Inhibitor Of Apoptosis Protein (2mihbC-IAP-1), Chain A"/>
    <property type="match status" value="3"/>
</dbReference>
<protein>
    <recommendedName>
        <fullName evidence="8">RING-type domain-containing protein</fullName>
    </recommendedName>
</protein>
<dbReference type="InterPro" id="IPR001370">
    <property type="entry name" value="BIR_rpt"/>
</dbReference>
<dbReference type="AlphaFoldDB" id="A0A813PRV5"/>
<dbReference type="OrthoDB" id="4034597at2759"/>
<dbReference type="CDD" id="cd00022">
    <property type="entry name" value="BIR"/>
    <property type="match status" value="1"/>
</dbReference>
<dbReference type="GO" id="GO:0006915">
    <property type="term" value="P:apoptotic process"/>
    <property type="evidence" value="ECO:0007669"/>
    <property type="project" value="UniProtKB-KW"/>
</dbReference>
<name>A0A813PRV5_9BILA</name>
<evidence type="ECO:0000256" key="7">
    <source>
        <dbReference type="SAM" id="MobiDB-lite"/>
    </source>
</evidence>
<organism evidence="9 10">
    <name type="scientific">Brachionus calyciflorus</name>
    <dbReference type="NCBI Taxonomy" id="104777"/>
    <lineage>
        <taxon>Eukaryota</taxon>
        <taxon>Metazoa</taxon>
        <taxon>Spiralia</taxon>
        <taxon>Gnathifera</taxon>
        <taxon>Rotifera</taxon>
        <taxon>Eurotatoria</taxon>
        <taxon>Monogononta</taxon>
        <taxon>Pseudotrocha</taxon>
        <taxon>Ploima</taxon>
        <taxon>Brachionidae</taxon>
        <taxon>Brachionus</taxon>
    </lineage>
</organism>
<evidence type="ECO:0000256" key="1">
    <source>
        <dbReference type="ARBA" id="ARBA00006672"/>
    </source>
</evidence>
<dbReference type="InterPro" id="IPR013083">
    <property type="entry name" value="Znf_RING/FYVE/PHD"/>
</dbReference>
<evidence type="ECO:0000256" key="6">
    <source>
        <dbReference type="PROSITE-ProRule" id="PRU00175"/>
    </source>
</evidence>
<dbReference type="PANTHER" id="PTHR10044:SF139">
    <property type="entry name" value="DEATH-ASSOCIATED INHIBITOR OF APOPTOSIS 2"/>
    <property type="match status" value="1"/>
</dbReference>
<proteinExistence type="inferred from homology"/>
<dbReference type="Proteomes" id="UP000663879">
    <property type="component" value="Unassembled WGS sequence"/>
</dbReference>
<evidence type="ECO:0000313" key="9">
    <source>
        <dbReference type="EMBL" id="CAF0757413.1"/>
    </source>
</evidence>
<keyword evidence="2" id="KW-0053">Apoptosis</keyword>
<dbReference type="PROSITE" id="PS50089">
    <property type="entry name" value="ZF_RING_2"/>
    <property type="match status" value="1"/>
</dbReference>
<keyword evidence="4 6" id="KW-0863">Zinc-finger</keyword>
<feature type="region of interest" description="Disordered" evidence="7">
    <location>
        <begin position="707"/>
        <end position="732"/>
    </location>
</feature>
<feature type="domain" description="RING-type" evidence="8">
    <location>
        <begin position="753"/>
        <end position="788"/>
    </location>
</feature>
<gene>
    <name evidence="9" type="ORF">OXX778_LOCUS4248</name>
</gene>
<dbReference type="GO" id="GO:0043066">
    <property type="term" value="P:negative regulation of apoptotic process"/>
    <property type="evidence" value="ECO:0007669"/>
    <property type="project" value="TreeGrafter"/>
</dbReference>
<accession>A0A813PRV5</accession>
<evidence type="ECO:0000256" key="5">
    <source>
        <dbReference type="ARBA" id="ARBA00022833"/>
    </source>
</evidence>
<dbReference type="GO" id="GO:0051726">
    <property type="term" value="P:regulation of cell cycle"/>
    <property type="evidence" value="ECO:0007669"/>
    <property type="project" value="TreeGrafter"/>
</dbReference>
<evidence type="ECO:0000259" key="8">
    <source>
        <dbReference type="PROSITE" id="PS50089"/>
    </source>
</evidence>
<dbReference type="PROSITE" id="PS50143">
    <property type="entry name" value="BIR_REPEAT_2"/>
    <property type="match status" value="2"/>
</dbReference>
<keyword evidence="10" id="KW-1185">Reference proteome</keyword>
<dbReference type="SUPFAM" id="SSF57924">
    <property type="entry name" value="Inhibitor of apoptosis (IAP) repeat"/>
    <property type="match status" value="3"/>
</dbReference>
<dbReference type="GO" id="GO:0031398">
    <property type="term" value="P:positive regulation of protein ubiquitination"/>
    <property type="evidence" value="ECO:0007669"/>
    <property type="project" value="TreeGrafter"/>
</dbReference>